<name>A0A3L8QAG6_CHLGU</name>
<dbReference type="SUPFAM" id="SSF56112">
    <property type="entry name" value="Protein kinase-like (PK-like)"/>
    <property type="match status" value="1"/>
</dbReference>
<dbReference type="Gene3D" id="1.10.510.10">
    <property type="entry name" value="Transferase(Phosphotransferase) domain 1"/>
    <property type="match status" value="1"/>
</dbReference>
<comment type="caution">
    <text evidence="2">The sequence shown here is derived from an EMBL/GenBank/DDBJ whole genome shotgun (WGS) entry which is preliminary data.</text>
</comment>
<reference evidence="2 3" key="1">
    <citation type="journal article" date="2018" name="Proc. R. Soc. B">
        <title>A non-coding region near Follistatin controls head colour polymorphism in the Gouldian finch.</title>
        <authorList>
            <person name="Toomey M.B."/>
            <person name="Marques C.I."/>
            <person name="Andrade P."/>
            <person name="Araujo P.M."/>
            <person name="Sabatino S."/>
            <person name="Gazda M.A."/>
            <person name="Afonso S."/>
            <person name="Lopes R.J."/>
            <person name="Corbo J.C."/>
            <person name="Carneiro M."/>
        </authorList>
    </citation>
    <scope>NUCLEOTIDE SEQUENCE [LARGE SCALE GENOMIC DNA]</scope>
    <source>
        <strain evidence="2">Red01</strain>
        <tissue evidence="2">Muscle</tissue>
    </source>
</reference>
<dbReference type="Proteomes" id="UP000276834">
    <property type="component" value="Unassembled WGS sequence"/>
</dbReference>
<dbReference type="EMBL" id="QUSF01001630">
    <property type="protein sequence ID" value="RLV63962.1"/>
    <property type="molecule type" value="Genomic_DNA"/>
</dbReference>
<feature type="region of interest" description="Disordered" evidence="1">
    <location>
        <begin position="146"/>
        <end position="168"/>
    </location>
</feature>
<proteinExistence type="predicted"/>
<dbReference type="AlphaFoldDB" id="A0A3L8QAG6"/>
<keyword evidence="3" id="KW-1185">Reference proteome</keyword>
<protein>
    <submittedName>
        <fullName evidence="2">Uncharacterized protein</fullName>
    </submittedName>
</protein>
<evidence type="ECO:0000313" key="2">
    <source>
        <dbReference type="EMBL" id="RLV63962.1"/>
    </source>
</evidence>
<sequence length="608" mass="66907">MSFCGFFFLLCSRPYTNKVITLWYRPPELLLGEERYTPAIDVWSSLPWQLLPDLCQFPQLEFPQLEFPQLNTVQGVRVRQEHFAVLCCEGQGCFSHKGGAFFRVIQRLEDPAVELRLDPPQRALPTGIYSWHRFLAAEGEMLRAAGPGKSKIQTKAEPGGNESSGLSVNVSGASCTEQPLAGGDSQEPRAGDSYTQVTLSLQALMQIAHKRCRVQALIPRVCCREVLQELLLHAGSELEELLFSNLLGEQGQECLGMQMGIGRDIFPCPRVLQPLPAWPWTPPELSTLGSVCRSLLRKVISLGSVALLLLAEPRVLLGRTWRRWSVSRGGSEVGEGSGAQTLAQTGEKENQGGPQVAVPSWAWALSPGSAGRTRGHSLELHRGKFRLDSPPLEVFNQGWSHHPWRCLTKAGGGTGCQGLVELRHPWRCLTKAGGARSPPLEVFNQGWSWHWWSHQPWRCLTKAGAGTGCQGLVEMILKVSSNPMVEIWEFWEFGGILGIPRDQEVVESPPLEVFNQGWSWHWCQGLAEESHPICKFCECCELHLADCASLPPAGSVGAPAQPCGQMSSPCESGWAPCPLSQHLIHLQRASLGLGSWHLQGDVPCLPVG</sequence>
<evidence type="ECO:0000313" key="3">
    <source>
        <dbReference type="Proteomes" id="UP000276834"/>
    </source>
</evidence>
<organism evidence="2 3">
    <name type="scientific">Chloebia gouldiae</name>
    <name type="common">Gouldian finch</name>
    <name type="synonym">Erythrura gouldiae</name>
    <dbReference type="NCBI Taxonomy" id="44316"/>
    <lineage>
        <taxon>Eukaryota</taxon>
        <taxon>Metazoa</taxon>
        <taxon>Chordata</taxon>
        <taxon>Craniata</taxon>
        <taxon>Vertebrata</taxon>
        <taxon>Euteleostomi</taxon>
        <taxon>Archelosauria</taxon>
        <taxon>Archosauria</taxon>
        <taxon>Dinosauria</taxon>
        <taxon>Saurischia</taxon>
        <taxon>Theropoda</taxon>
        <taxon>Coelurosauria</taxon>
        <taxon>Aves</taxon>
        <taxon>Neognathae</taxon>
        <taxon>Neoaves</taxon>
        <taxon>Telluraves</taxon>
        <taxon>Australaves</taxon>
        <taxon>Passeriformes</taxon>
        <taxon>Passeroidea</taxon>
        <taxon>Passeridae</taxon>
        <taxon>Chloebia</taxon>
    </lineage>
</organism>
<gene>
    <name evidence="2" type="ORF">DV515_00017738</name>
</gene>
<accession>A0A3L8QAG6</accession>
<evidence type="ECO:0000256" key="1">
    <source>
        <dbReference type="SAM" id="MobiDB-lite"/>
    </source>
</evidence>
<dbReference type="InterPro" id="IPR011009">
    <property type="entry name" value="Kinase-like_dom_sf"/>
</dbReference>